<evidence type="ECO:0000313" key="4">
    <source>
        <dbReference type="Proteomes" id="UP000275846"/>
    </source>
</evidence>
<evidence type="ECO:0000313" key="3">
    <source>
        <dbReference type="EMBL" id="VDL95884.1"/>
    </source>
</evidence>
<feature type="region of interest" description="Disordered" evidence="1">
    <location>
        <begin position="485"/>
        <end position="505"/>
    </location>
</feature>
<evidence type="ECO:0000256" key="2">
    <source>
        <dbReference type="SAM" id="Phobius"/>
    </source>
</evidence>
<sequence length="564" mass="61788">MVVAYPRAFAGGNNEAVLHPAICVADRLGHQHVLSISTPHENVFQQLPATRLRVHQSGLFPRQKVEDFGQQNTLFLADLQKKETSILTSTETVGTQRSLPCSVVCPDTGLVAAKDNHAVRLRRHLNSFCGRGNFKKRSIAMAYTINGCWLPNTELQDPHSCSPSTCTLFAPSSIKTFRCLFPNSPAPRIVMVKCGRSAITNTFEWELPNQNCTPVLEKNVFFYGSLYALRQEQQSLDSARQAALNVRAKPFVSLAIGMSALSILLVLLMILYVFYKNHRTATGGARVTRNRHRTDRRGSRRTRSDRQSVGVQAEQSNLGPEAAAANLSIPGGRTCRPRSRHTSQTSESGLNTGFYDSEALLRHDEGVSMAADEEDERRASTRHSSGNAQNEALPPTPTGPPDTPPGQRVFVGTPWLPSYVDATKTGMYCIVKDSRTPPPEYVPNVSHTDLSNGIENDGLSTSWECDSSSATGVQRAHITSSLPDFPQHFDSSQSSSPHCSPGNSAQMDRVGELGFQCLYQWTKLQIITSVANTGGTIVPINSLNVGNHAIIFPGTDIREKYGNR</sequence>
<feature type="compositionally biased region" description="Polar residues" evidence="1">
    <location>
        <begin position="342"/>
        <end position="351"/>
    </location>
</feature>
<evidence type="ECO:0000256" key="1">
    <source>
        <dbReference type="SAM" id="MobiDB-lite"/>
    </source>
</evidence>
<feature type="compositionally biased region" description="Pro residues" evidence="1">
    <location>
        <begin position="394"/>
        <end position="404"/>
    </location>
</feature>
<gene>
    <name evidence="3" type="ORF">SSLN_LOCUS9499</name>
</gene>
<dbReference type="OrthoDB" id="6256949at2759"/>
<organism evidence="3 4">
    <name type="scientific">Schistocephalus solidus</name>
    <name type="common">Tapeworm</name>
    <dbReference type="NCBI Taxonomy" id="70667"/>
    <lineage>
        <taxon>Eukaryota</taxon>
        <taxon>Metazoa</taxon>
        <taxon>Spiralia</taxon>
        <taxon>Lophotrochozoa</taxon>
        <taxon>Platyhelminthes</taxon>
        <taxon>Cestoda</taxon>
        <taxon>Eucestoda</taxon>
        <taxon>Diphyllobothriidea</taxon>
        <taxon>Diphyllobothriidae</taxon>
        <taxon>Schistocephalus</taxon>
    </lineage>
</organism>
<feature type="region of interest" description="Disordered" evidence="1">
    <location>
        <begin position="283"/>
        <end position="356"/>
    </location>
</feature>
<keyword evidence="2" id="KW-0812">Transmembrane</keyword>
<keyword evidence="2" id="KW-0472">Membrane</keyword>
<dbReference type="EMBL" id="UYSU01035279">
    <property type="protein sequence ID" value="VDL95884.1"/>
    <property type="molecule type" value="Genomic_DNA"/>
</dbReference>
<reference evidence="3 4" key="1">
    <citation type="submission" date="2018-11" db="EMBL/GenBank/DDBJ databases">
        <authorList>
            <consortium name="Pathogen Informatics"/>
        </authorList>
    </citation>
    <scope>NUCLEOTIDE SEQUENCE [LARGE SCALE GENOMIC DNA]</scope>
    <source>
        <strain evidence="3 4">NST_G2</strain>
    </source>
</reference>
<protein>
    <submittedName>
        <fullName evidence="3">Uncharacterized protein</fullName>
    </submittedName>
</protein>
<feature type="compositionally biased region" description="Basic residues" evidence="1">
    <location>
        <begin position="288"/>
        <end position="303"/>
    </location>
</feature>
<feature type="compositionally biased region" description="Low complexity" evidence="1">
    <location>
        <begin position="485"/>
        <end position="498"/>
    </location>
</feature>
<feature type="transmembrane region" description="Helical" evidence="2">
    <location>
        <begin position="251"/>
        <end position="275"/>
    </location>
</feature>
<proteinExistence type="predicted"/>
<feature type="compositionally biased region" description="Polar residues" evidence="1">
    <location>
        <begin position="307"/>
        <end position="318"/>
    </location>
</feature>
<keyword evidence="4" id="KW-1185">Reference proteome</keyword>
<feature type="region of interest" description="Disordered" evidence="1">
    <location>
        <begin position="369"/>
        <end position="410"/>
    </location>
</feature>
<accession>A0A3P7EBG1</accession>
<dbReference type="Proteomes" id="UP000275846">
    <property type="component" value="Unassembled WGS sequence"/>
</dbReference>
<name>A0A3P7EBG1_SCHSO</name>
<keyword evidence="2" id="KW-1133">Transmembrane helix</keyword>
<dbReference type="AlphaFoldDB" id="A0A3P7EBG1"/>